<evidence type="ECO:0000313" key="2">
    <source>
        <dbReference type="EMBL" id="OAH99977.1"/>
    </source>
</evidence>
<dbReference type="AlphaFoldDB" id="A0A177M2N8"/>
<evidence type="ECO:0000256" key="1">
    <source>
        <dbReference type="SAM" id="Phobius"/>
    </source>
</evidence>
<keyword evidence="1" id="KW-1133">Transmembrane helix</keyword>
<dbReference type="RefSeq" id="WP_064038018.1">
    <property type="nucleotide sequence ID" value="NZ_LUUH01000079.1"/>
</dbReference>
<keyword evidence="1" id="KW-0812">Transmembrane</keyword>
<reference evidence="2 3" key="1">
    <citation type="submission" date="2016-03" db="EMBL/GenBank/DDBJ databases">
        <authorList>
            <person name="Ploux O."/>
        </authorList>
    </citation>
    <scope>NUCLEOTIDE SEQUENCE [LARGE SCALE GENOMIC DNA]</scope>
    <source>
        <strain evidence="2 3">R-45371</strain>
    </source>
</reference>
<protein>
    <submittedName>
        <fullName evidence="2">Uncharacterized protein</fullName>
    </submittedName>
</protein>
<sequence length="88" mass="9727">MFTCEQTPYKSGQLSGVSADLVILLIFGLSTMLNGFTLGGDLTYRDFFLVGCAVIIGYVQAFMWTCIALALVIVRVSFMRAFWLRSAV</sequence>
<evidence type="ECO:0000313" key="3">
    <source>
        <dbReference type="Proteomes" id="UP000077763"/>
    </source>
</evidence>
<dbReference type="Proteomes" id="UP000077763">
    <property type="component" value="Unassembled WGS sequence"/>
</dbReference>
<comment type="caution">
    <text evidence="2">The sequence shown here is derived from an EMBL/GenBank/DDBJ whole genome shotgun (WGS) entry which is preliminary data.</text>
</comment>
<dbReference type="EMBL" id="LUUH01000079">
    <property type="protein sequence ID" value="OAH99977.1"/>
    <property type="molecule type" value="Genomic_DNA"/>
</dbReference>
<name>A0A177M2N8_METMH</name>
<feature type="transmembrane region" description="Helical" evidence="1">
    <location>
        <begin position="48"/>
        <end position="74"/>
    </location>
</feature>
<accession>A0A177M2N8</accession>
<keyword evidence="1" id="KW-0472">Membrane</keyword>
<gene>
    <name evidence="2" type="ORF">A1353_19860</name>
</gene>
<feature type="transmembrane region" description="Helical" evidence="1">
    <location>
        <begin position="12"/>
        <end position="36"/>
    </location>
</feature>
<proteinExistence type="predicted"/>
<organism evidence="2 3">
    <name type="scientific">Methylomonas methanica</name>
    <dbReference type="NCBI Taxonomy" id="421"/>
    <lineage>
        <taxon>Bacteria</taxon>
        <taxon>Pseudomonadati</taxon>
        <taxon>Pseudomonadota</taxon>
        <taxon>Gammaproteobacteria</taxon>
        <taxon>Methylococcales</taxon>
        <taxon>Methylococcaceae</taxon>
        <taxon>Methylomonas</taxon>
    </lineage>
</organism>